<feature type="transmembrane region" description="Helical" evidence="1">
    <location>
        <begin position="12"/>
        <end position="34"/>
    </location>
</feature>
<keyword evidence="1" id="KW-1133">Transmembrane helix</keyword>
<dbReference type="EMBL" id="GBRH01229019">
    <property type="protein sequence ID" value="JAD68876.1"/>
    <property type="molecule type" value="Transcribed_RNA"/>
</dbReference>
<name>A0A0A9BZX6_ARUDO</name>
<organism evidence="2">
    <name type="scientific">Arundo donax</name>
    <name type="common">Giant reed</name>
    <name type="synonym">Donax arundinaceus</name>
    <dbReference type="NCBI Taxonomy" id="35708"/>
    <lineage>
        <taxon>Eukaryota</taxon>
        <taxon>Viridiplantae</taxon>
        <taxon>Streptophyta</taxon>
        <taxon>Embryophyta</taxon>
        <taxon>Tracheophyta</taxon>
        <taxon>Spermatophyta</taxon>
        <taxon>Magnoliopsida</taxon>
        <taxon>Liliopsida</taxon>
        <taxon>Poales</taxon>
        <taxon>Poaceae</taxon>
        <taxon>PACMAD clade</taxon>
        <taxon>Arundinoideae</taxon>
        <taxon>Arundineae</taxon>
        <taxon>Arundo</taxon>
    </lineage>
</organism>
<accession>A0A0A9BZX6</accession>
<evidence type="ECO:0000256" key="1">
    <source>
        <dbReference type="SAM" id="Phobius"/>
    </source>
</evidence>
<keyword evidence="1" id="KW-0472">Membrane</keyword>
<protein>
    <submittedName>
        <fullName evidence="2">Uncharacterized protein</fullName>
    </submittedName>
</protein>
<keyword evidence="1" id="KW-0812">Transmembrane</keyword>
<sequence>MFSMQHINPNTVINNFALLWLTQLPWSILGQIIWPRHTAHKFWIQRRT</sequence>
<proteinExistence type="predicted"/>
<reference evidence="2" key="2">
    <citation type="journal article" date="2015" name="Data Brief">
        <title>Shoot transcriptome of the giant reed, Arundo donax.</title>
        <authorList>
            <person name="Barrero R.A."/>
            <person name="Guerrero F.D."/>
            <person name="Moolhuijzen P."/>
            <person name="Goolsby J.A."/>
            <person name="Tidwell J."/>
            <person name="Bellgard S.E."/>
            <person name="Bellgard M.I."/>
        </authorList>
    </citation>
    <scope>NUCLEOTIDE SEQUENCE</scope>
    <source>
        <tissue evidence="2">Shoot tissue taken approximately 20 cm above the soil surface</tissue>
    </source>
</reference>
<reference evidence="2" key="1">
    <citation type="submission" date="2014-09" db="EMBL/GenBank/DDBJ databases">
        <authorList>
            <person name="Magalhaes I.L.F."/>
            <person name="Oliveira U."/>
            <person name="Santos F.R."/>
            <person name="Vidigal T.H.D.A."/>
            <person name="Brescovit A.D."/>
            <person name="Santos A.J."/>
        </authorList>
    </citation>
    <scope>NUCLEOTIDE SEQUENCE</scope>
    <source>
        <tissue evidence="2">Shoot tissue taken approximately 20 cm above the soil surface</tissue>
    </source>
</reference>
<dbReference type="AlphaFoldDB" id="A0A0A9BZX6"/>
<evidence type="ECO:0000313" key="2">
    <source>
        <dbReference type="EMBL" id="JAD68876.1"/>
    </source>
</evidence>